<proteinExistence type="predicted"/>
<feature type="domain" description="Glycosyl transferase family 1" evidence="1">
    <location>
        <begin position="231"/>
        <end position="315"/>
    </location>
</feature>
<protein>
    <submittedName>
        <fullName evidence="2">Glycosyltransferase</fullName>
    </submittedName>
</protein>
<comment type="caution">
    <text evidence="2">The sequence shown here is derived from an EMBL/GenBank/DDBJ whole genome shotgun (WGS) entry which is preliminary data.</text>
</comment>
<name>A0ABP7TWU6_9BURK</name>
<dbReference type="EMBL" id="BAAAZE010000014">
    <property type="protein sequence ID" value="GAA4032249.1"/>
    <property type="molecule type" value="Genomic_DNA"/>
</dbReference>
<dbReference type="InterPro" id="IPR050194">
    <property type="entry name" value="Glycosyltransferase_grp1"/>
</dbReference>
<dbReference type="PANTHER" id="PTHR45947">
    <property type="entry name" value="SULFOQUINOVOSYL TRANSFERASE SQD2"/>
    <property type="match status" value="1"/>
</dbReference>
<dbReference type="SUPFAM" id="SSF53756">
    <property type="entry name" value="UDP-Glycosyltransferase/glycogen phosphorylase"/>
    <property type="match status" value="1"/>
</dbReference>
<organism evidence="2 3">
    <name type="scientific">Actimicrobium antarcticum</name>
    <dbReference type="NCBI Taxonomy" id="1051899"/>
    <lineage>
        <taxon>Bacteria</taxon>
        <taxon>Pseudomonadati</taxon>
        <taxon>Pseudomonadota</taxon>
        <taxon>Betaproteobacteria</taxon>
        <taxon>Burkholderiales</taxon>
        <taxon>Oxalobacteraceae</taxon>
        <taxon>Actimicrobium</taxon>
    </lineage>
</organism>
<evidence type="ECO:0000259" key="1">
    <source>
        <dbReference type="Pfam" id="PF00534"/>
    </source>
</evidence>
<dbReference type="PANTHER" id="PTHR45947:SF3">
    <property type="entry name" value="SULFOQUINOVOSYL TRANSFERASE SQD2"/>
    <property type="match status" value="1"/>
</dbReference>
<dbReference type="InterPro" id="IPR001296">
    <property type="entry name" value="Glyco_trans_1"/>
</dbReference>
<dbReference type="Gene3D" id="3.40.50.2000">
    <property type="entry name" value="Glycogen Phosphorylase B"/>
    <property type="match status" value="2"/>
</dbReference>
<dbReference type="RefSeq" id="WP_425547996.1">
    <property type="nucleotide sequence ID" value="NZ_BAAAZE010000014.1"/>
</dbReference>
<dbReference type="Proteomes" id="UP001501353">
    <property type="component" value="Unassembled WGS sequence"/>
</dbReference>
<sequence length="336" mass="37869">MTRPPPLHLFNGFRNPFGGSELETLSVFEMLSRQQIPVQLWATSSKASPALLARYPIRHVSVLRRQVPDGGNYVFFGAHWRNRVWPFLVARPRRLIYVFNTFHPKILALTSQHRALLRWPRTEYVLISEFQKKILQIEGVVHPSPIDIARFHPAPRLPGEGGAGRGAGSSRLVVGRLSRDTADKHHPDDPTLYRHLLDEGWQLRLQGATILQNTLPAHPRCLITPEGTVPPDQFLQGLDVFYYRSGTHVETFGRVVVEAMACGLPVVCHAHGGYADHIIHGENGFLFDTTEQAHAILQRLHADPALRAAIGDCARHTTEHLFSAEALQSRLKFFRD</sequence>
<dbReference type="CDD" id="cd03801">
    <property type="entry name" value="GT4_PimA-like"/>
    <property type="match status" value="1"/>
</dbReference>
<reference evidence="3" key="1">
    <citation type="journal article" date="2019" name="Int. J. Syst. Evol. Microbiol.">
        <title>The Global Catalogue of Microorganisms (GCM) 10K type strain sequencing project: providing services to taxonomists for standard genome sequencing and annotation.</title>
        <authorList>
            <consortium name="The Broad Institute Genomics Platform"/>
            <consortium name="The Broad Institute Genome Sequencing Center for Infectious Disease"/>
            <person name="Wu L."/>
            <person name="Ma J."/>
        </authorList>
    </citation>
    <scope>NUCLEOTIDE SEQUENCE [LARGE SCALE GENOMIC DNA]</scope>
    <source>
        <strain evidence="3">JCM 16673</strain>
    </source>
</reference>
<evidence type="ECO:0000313" key="3">
    <source>
        <dbReference type="Proteomes" id="UP001501353"/>
    </source>
</evidence>
<dbReference type="Pfam" id="PF00534">
    <property type="entry name" value="Glycos_transf_1"/>
    <property type="match status" value="1"/>
</dbReference>
<gene>
    <name evidence="2" type="ORF">GCM10022212_33880</name>
</gene>
<accession>A0ABP7TWU6</accession>
<evidence type="ECO:0000313" key="2">
    <source>
        <dbReference type="EMBL" id="GAA4032249.1"/>
    </source>
</evidence>
<keyword evidence="3" id="KW-1185">Reference proteome</keyword>